<dbReference type="PANTHER" id="PTHR43124:SF3">
    <property type="entry name" value="CHLORAMPHENICOL EFFLUX PUMP RV0191"/>
    <property type="match status" value="1"/>
</dbReference>
<comment type="caution">
    <text evidence="9">The sequence shown here is derived from an EMBL/GenBank/DDBJ whole genome shotgun (WGS) entry which is preliminary data.</text>
</comment>
<dbReference type="GO" id="GO:0022857">
    <property type="term" value="F:transmembrane transporter activity"/>
    <property type="evidence" value="ECO:0007669"/>
    <property type="project" value="InterPro"/>
</dbReference>
<keyword evidence="3" id="KW-1003">Cell membrane</keyword>
<evidence type="ECO:0000313" key="9">
    <source>
        <dbReference type="EMBL" id="PWF99510.1"/>
    </source>
</evidence>
<organism evidence="9 10">
    <name type="scientific">Levilactobacillus bambusae</name>
    <dbReference type="NCBI Taxonomy" id="2024736"/>
    <lineage>
        <taxon>Bacteria</taxon>
        <taxon>Bacillati</taxon>
        <taxon>Bacillota</taxon>
        <taxon>Bacilli</taxon>
        <taxon>Lactobacillales</taxon>
        <taxon>Lactobacillaceae</taxon>
        <taxon>Levilactobacillus</taxon>
    </lineage>
</organism>
<feature type="transmembrane region" description="Helical" evidence="7">
    <location>
        <begin position="273"/>
        <end position="291"/>
    </location>
</feature>
<dbReference type="OrthoDB" id="1650550at2"/>
<comment type="subcellular location">
    <subcellularLocation>
        <location evidence="1">Cell membrane</location>
        <topology evidence="1">Multi-pass membrane protein</topology>
    </subcellularLocation>
</comment>
<dbReference type="GO" id="GO:0005886">
    <property type="term" value="C:plasma membrane"/>
    <property type="evidence" value="ECO:0007669"/>
    <property type="project" value="UniProtKB-SubCell"/>
</dbReference>
<evidence type="ECO:0000256" key="1">
    <source>
        <dbReference type="ARBA" id="ARBA00004651"/>
    </source>
</evidence>
<evidence type="ECO:0000259" key="8">
    <source>
        <dbReference type="PROSITE" id="PS50850"/>
    </source>
</evidence>
<dbReference type="InterPro" id="IPR011701">
    <property type="entry name" value="MFS"/>
</dbReference>
<reference evidence="9 10" key="1">
    <citation type="journal article" date="2018" name="Int. J. Syst. Evol. Microbiol.">
        <title>Lactobacillus bambusae sp. nov., isolated from a traditional fermented Ma-bamboo shoots of Taiwan.</title>
        <authorList>
            <person name="Wang L.-T."/>
        </authorList>
    </citation>
    <scope>NUCLEOTIDE SEQUENCE [LARGE SCALE GENOMIC DNA]</scope>
    <source>
        <strain evidence="9 10">BS-W1</strain>
    </source>
</reference>
<dbReference type="SUPFAM" id="SSF103473">
    <property type="entry name" value="MFS general substrate transporter"/>
    <property type="match status" value="1"/>
</dbReference>
<dbReference type="Proteomes" id="UP000245080">
    <property type="component" value="Unassembled WGS sequence"/>
</dbReference>
<feature type="transmembrane region" description="Helical" evidence="7">
    <location>
        <begin position="362"/>
        <end position="383"/>
    </location>
</feature>
<gene>
    <name evidence="9" type="ORF">DCM90_08690</name>
</gene>
<keyword evidence="10" id="KW-1185">Reference proteome</keyword>
<name>A0A2V1MWP8_9LACO</name>
<dbReference type="InterPro" id="IPR036259">
    <property type="entry name" value="MFS_trans_sf"/>
</dbReference>
<dbReference type="Pfam" id="PF07690">
    <property type="entry name" value="MFS_1"/>
    <property type="match status" value="1"/>
</dbReference>
<feature type="transmembrane region" description="Helical" evidence="7">
    <location>
        <begin position="209"/>
        <end position="227"/>
    </location>
</feature>
<evidence type="ECO:0000256" key="3">
    <source>
        <dbReference type="ARBA" id="ARBA00022475"/>
    </source>
</evidence>
<keyword evidence="4 7" id="KW-0812">Transmembrane</keyword>
<keyword evidence="2" id="KW-0813">Transport</keyword>
<dbReference type="RefSeq" id="WP_109250968.1">
    <property type="nucleotide sequence ID" value="NZ_QCXQ01000006.1"/>
</dbReference>
<feature type="transmembrane region" description="Helical" evidence="7">
    <location>
        <begin position="297"/>
        <end position="317"/>
    </location>
</feature>
<accession>A0A2V1MWP8</accession>
<feature type="transmembrane region" description="Helical" evidence="7">
    <location>
        <begin position="172"/>
        <end position="189"/>
    </location>
</feature>
<dbReference type="AlphaFoldDB" id="A0A2V1MWP8"/>
<keyword evidence="6 7" id="KW-0472">Membrane</keyword>
<dbReference type="Gene3D" id="1.20.1250.20">
    <property type="entry name" value="MFS general substrate transporter like domains"/>
    <property type="match status" value="1"/>
</dbReference>
<evidence type="ECO:0000313" key="10">
    <source>
        <dbReference type="Proteomes" id="UP000245080"/>
    </source>
</evidence>
<evidence type="ECO:0000256" key="2">
    <source>
        <dbReference type="ARBA" id="ARBA00022448"/>
    </source>
</evidence>
<dbReference type="EMBL" id="QCXQ01000006">
    <property type="protein sequence ID" value="PWF99510.1"/>
    <property type="molecule type" value="Genomic_DNA"/>
</dbReference>
<evidence type="ECO:0000256" key="4">
    <source>
        <dbReference type="ARBA" id="ARBA00022692"/>
    </source>
</evidence>
<keyword evidence="5 7" id="KW-1133">Transmembrane helix</keyword>
<evidence type="ECO:0000256" key="7">
    <source>
        <dbReference type="SAM" id="Phobius"/>
    </source>
</evidence>
<feature type="transmembrane region" description="Helical" evidence="7">
    <location>
        <begin position="85"/>
        <end position="106"/>
    </location>
</feature>
<feature type="transmembrane region" description="Helical" evidence="7">
    <location>
        <begin position="112"/>
        <end position="134"/>
    </location>
</feature>
<protein>
    <recommendedName>
        <fullName evidence="8">Major facilitator superfamily (MFS) profile domain-containing protein</fullName>
    </recommendedName>
</protein>
<dbReference type="InterPro" id="IPR050189">
    <property type="entry name" value="MFS_Efflux_Transporters"/>
</dbReference>
<proteinExistence type="predicted"/>
<dbReference type="PROSITE" id="PS50850">
    <property type="entry name" value="MFS"/>
    <property type="match status" value="1"/>
</dbReference>
<feature type="transmembrane region" description="Helical" evidence="7">
    <location>
        <begin position="59"/>
        <end position="78"/>
    </location>
</feature>
<feature type="transmembrane region" description="Helical" evidence="7">
    <location>
        <begin position="329"/>
        <end position="350"/>
    </location>
</feature>
<dbReference type="PANTHER" id="PTHR43124">
    <property type="entry name" value="PURINE EFFLUX PUMP PBUE"/>
    <property type="match status" value="1"/>
</dbReference>
<evidence type="ECO:0000256" key="5">
    <source>
        <dbReference type="ARBA" id="ARBA00022989"/>
    </source>
</evidence>
<evidence type="ECO:0000256" key="6">
    <source>
        <dbReference type="ARBA" id="ARBA00023136"/>
    </source>
</evidence>
<sequence length="393" mass="42495">MQQSHQAKQPNVHSWTFKFAILSLALMVQAAPAVAGTIPLMSRTFSKLPLSMIETVSTIPNLGILICVLLSGVIAKWIGNKKTVMVGLILTLASGIVPVFTSSFPLILASRFVLGIGIGLFNPLIYTFMAYYYSGNELSSMYGYENAVANLGSAALTSLAGLLLKLGWHEAYWIYVVTLLAILMFGLLVPNTQGNQQTSNTELKTNWSVIGYTLYIFLTNISFYIVIVKLATLVEAEHYGNGTTASVLISLMTLFGMIASVAYGRLYKRFKHWILPIAVFGIGLTTLAIGLSKNVWVTAVAISLMGACFVITPYLMMAAQSHGPKGATTVSSGLMIVGMNLGAFLSPIVMDTVASMLGHDSPSFILVLAAILLFIIAAWNTVYDLFFDHHSHA</sequence>
<feature type="transmembrane region" description="Helical" evidence="7">
    <location>
        <begin position="146"/>
        <end position="166"/>
    </location>
</feature>
<feature type="transmembrane region" description="Helical" evidence="7">
    <location>
        <begin position="247"/>
        <end position="266"/>
    </location>
</feature>
<feature type="domain" description="Major facilitator superfamily (MFS) profile" evidence="8">
    <location>
        <begin position="16"/>
        <end position="386"/>
    </location>
</feature>
<dbReference type="InterPro" id="IPR020846">
    <property type="entry name" value="MFS_dom"/>
</dbReference>